<proteinExistence type="predicted"/>
<feature type="region of interest" description="Disordered" evidence="1">
    <location>
        <begin position="1"/>
        <end position="59"/>
    </location>
</feature>
<name>A0A132DVU4_BURVI</name>
<feature type="compositionally biased region" description="Basic and acidic residues" evidence="1">
    <location>
        <begin position="9"/>
        <end position="38"/>
    </location>
</feature>
<comment type="caution">
    <text evidence="2">The sequence shown here is derived from an EMBL/GenBank/DDBJ whole genome shotgun (WGS) entry which is preliminary data.</text>
</comment>
<evidence type="ECO:0000313" key="3">
    <source>
        <dbReference type="Proteomes" id="UP000237632"/>
    </source>
</evidence>
<dbReference type="AlphaFoldDB" id="A0A132DVU4"/>
<organism evidence="2 3">
    <name type="scientific">Burkholderia vietnamiensis</name>
    <dbReference type="NCBI Taxonomy" id="60552"/>
    <lineage>
        <taxon>Bacteria</taxon>
        <taxon>Pseudomonadati</taxon>
        <taxon>Pseudomonadota</taxon>
        <taxon>Betaproteobacteria</taxon>
        <taxon>Burkholderiales</taxon>
        <taxon>Burkholderiaceae</taxon>
        <taxon>Burkholderia</taxon>
        <taxon>Burkholderia cepacia complex</taxon>
    </lineage>
</organism>
<dbReference type="EMBL" id="PVHK01000206">
    <property type="protein sequence ID" value="PRH39202.1"/>
    <property type="molecule type" value="Genomic_DNA"/>
</dbReference>
<evidence type="ECO:0000256" key="1">
    <source>
        <dbReference type="SAM" id="MobiDB-lite"/>
    </source>
</evidence>
<dbReference type="Proteomes" id="UP000237632">
    <property type="component" value="Unassembled WGS sequence"/>
</dbReference>
<accession>A0A132DVU4</accession>
<dbReference type="GeneID" id="55510653"/>
<gene>
    <name evidence="2" type="ORF">C6T65_27635</name>
</gene>
<protein>
    <submittedName>
        <fullName evidence="2">Uncharacterized protein</fullName>
    </submittedName>
</protein>
<reference evidence="2 3" key="1">
    <citation type="submission" date="2018-03" db="EMBL/GenBank/DDBJ databases">
        <authorList>
            <person name="Nguyen K."/>
            <person name="Fouts D."/>
            <person name="Sutton G."/>
        </authorList>
    </citation>
    <scope>NUCLEOTIDE SEQUENCE [LARGE SCALE GENOMIC DNA]</scope>
    <source>
        <strain evidence="2 3">AU3578</strain>
    </source>
</reference>
<evidence type="ECO:0000313" key="2">
    <source>
        <dbReference type="EMBL" id="PRH39202.1"/>
    </source>
</evidence>
<dbReference type="RefSeq" id="WP_014725342.1">
    <property type="nucleotide sequence ID" value="NZ_CADFEV010000051.1"/>
</dbReference>
<sequence>MKYYSGTSIDRRDDATRQKQRDDLARADVERAEKRIRQDAGINSNASKWRYSRPDNRAR</sequence>